<sequence length="432" mass="47195">MDHGFKRERISDTIHFSHITDTKFKSNRISVCLITKLSPEKAAVNAVVPNILRLGCKSCPDFTALNRRLGRLYGARLYGDVTKYADKQILVVSIKGLDSRVTIHGEDMVRELSSLLCDIVLDPVIENGAFPEGATALERQNLIDTIESEINDKRVFARARCLELLFGGAPQAVRPYGDVEHAKAITPRSAYEAYCGLLKNARIELLFAGSGDPAAAKETLCARFAALDRPQAAPLGQPESAPAAGGIAQQTEPMDVSQSKLVMGFWCGDTDEQERYALRLMSAMYGGTPSSKLFLNVREKLSLCYYCASRYDKGNNILLVDSGVQAEKKEAAQAEILRQLEAIQNGEFTDEELQNTKLAMNTGFAATTDSLAGIESWYLTQILSGGENAPAYEQAKIAAVTRGQVVAAAKKVTLGAVYFLKENGEHKEESKQ</sequence>
<dbReference type="SUPFAM" id="SSF63411">
    <property type="entry name" value="LuxS/MPP-like metallohydrolase"/>
    <property type="match status" value="2"/>
</dbReference>
<keyword evidence="3" id="KW-1185">Reference proteome</keyword>
<evidence type="ECO:0000313" key="3">
    <source>
        <dbReference type="Proteomes" id="UP000294682"/>
    </source>
</evidence>
<dbReference type="Gene3D" id="3.30.830.10">
    <property type="entry name" value="Metalloenzyme, LuxS/M16 peptidase-like"/>
    <property type="match status" value="2"/>
</dbReference>
<dbReference type="NCBIfam" id="NF047422">
    <property type="entry name" value="YfmF_fam"/>
    <property type="match status" value="1"/>
</dbReference>
<feature type="domain" description="Peptidase M16 C-terminal" evidence="1">
    <location>
        <begin position="197"/>
        <end position="358"/>
    </location>
</feature>
<protein>
    <submittedName>
        <fullName evidence="2">Zn-dependent peptidase</fullName>
    </submittedName>
</protein>
<evidence type="ECO:0000259" key="1">
    <source>
        <dbReference type="Pfam" id="PF05193"/>
    </source>
</evidence>
<name>A0A9X8UJ87_9FIRM</name>
<dbReference type="Pfam" id="PF05193">
    <property type="entry name" value="Peptidase_M16_C"/>
    <property type="match status" value="1"/>
</dbReference>
<gene>
    <name evidence="2" type="ORF">EDD78_105190</name>
</gene>
<dbReference type="InterPro" id="IPR011249">
    <property type="entry name" value="Metalloenz_LuxS/M16"/>
</dbReference>
<proteinExistence type="predicted"/>
<dbReference type="EMBL" id="SLUK01000005">
    <property type="protein sequence ID" value="TCL43556.1"/>
    <property type="molecule type" value="Genomic_DNA"/>
</dbReference>
<reference evidence="2 3" key="1">
    <citation type="submission" date="2019-03" db="EMBL/GenBank/DDBJ databases">
        <title>Genomic Encyclopedia of Type Strains, Phase IV (KMG-IV): sequencing the most valuable type-strain genomes for metagenomic binning, comparative biology and taxonomic classification.</title>
        <authorList>
            <person name="Goeker M."/>
        </authorList>
    </citation>
    <scope>NUCLEOTIDE SEQUENCE [LARGE SCALE GENOMIC DNA]</scope>
    <source>
        <strain evidence="2 3">DSM 100433</strain>
    </source>
</reference>
<dbReference type="InterPro" id="IPR007863">
    <property type="entry name" value="Peptidase_M16_C"/>
</dbReference>
<organism evidence="2 3">
    <name type="scientific">Harryflintia acetispora</name>
    <dbReference type="NCBI Taxonomy" id="1849041"/>
    <lineage>
        <taxon>Bacteria</taxon>
        <taxon>Bacillati</taxon>
        <taxon>Bacillota</taxon>
        <taxon>Clostridia</taxon>
        <taxon>Eubacteriales</taxon>
        <taxon>Oscillospiraceae</taxon>
        <taxon>Harryflintia</taxon>
    </lineage>
</organism>
<dbReference type="GO" id="GO:0046872">
    <property type="term" value="F:metal ion binding"/>
    <property type="evidence" value="ECO:0007669"/>
    <property type="project" value="InterPro"/>
</dbReference>
<dbReference type="RefSeq" id="WP_132084523.1">
    <property type="nucleotide sequence ID" value="NZ_SLUK01000005.1"/>
</dbReference>
<accession>A0A9X8UJ87</accession>
<comment type="caution">
    <text evidence="2">The sequence shown here is derived from an EMBL/GenBank/DDBJ whole genome shotgun (WGS) entry which is preliminary data.</text>
</comment>
<dbReference type="Proteomes" id="UP000294682">
    <property type="component" value="Unassembled WGS sequence"/>
</dbReference>
<evidence type="ECO:0000313" key="2">
    <source>
        <dbReference type="EMBL" id="TCL43556.1"/>
    </source>
</evidence>
<dbReference type="AlphaFoldDB" id="A0A9X8UJ87"/>